<gene>
    <name evidence="1" type="ORF">CIPAW_04G174800</name>
</gene>
<organism evidence="1 2">
    <name type="scientific">Carya illinoinensis</name>
    <name type="common">Pecan</name>
    <dbReference type="NCBI Taxonomy" id="32201"/>
    <lineage>
        <taxon>Eukaryota</taxon>
        <taxon>Viridiplantae</taxon>
        <taxon>Streptophyta</taxon>
        <taxon>Embryophyta</taxon>
        <taxon>Tracheophyta</taxon>
        <taxon>Spermatophyta</taxon>
        <taxon>Magnoliopsida</taxon>
        <taxon>eudicotyledons</taxon>
        <taxon>Gunneridae</taxon>
        <taxon>Pentapetalae</taxon>
        <taxon>rosids</taxon>
        <taxon>fabids</taxon>
        <taxon>Fagales</taxon>
        <taxon>Juglandaceae</taxon>
        <taxon>Carya</taxon>
    </lineage>
</organism>
<dbReference type="PANTHER" id="PTHR35317">
    <property type="entry name" value="OS04G0629600 PROTEIN"/>
    <property type="match status" value="1"/>
</dbReference>
<keyword evidence="2" id="KW-1185">Reference proteome</keyword>
<proteinExistence type="predicted"/>
<comment type="caution">
    <text evidence="1">The sequence shown here is derived from an EMBL/GenBank/DDBJ whole genome shotgun (WGS) entry which is preliminary data.</text>
</comment>
<protein>
    <recommendedName>
        <fullName evidence="3">DUF4219 domain-containing protein</fullName>
    </recommendedName>
</protein>
<sequence length="100" mass="11330">MAAFGATTLVPIFSGENYDYWSLKMKTFFLSQDRWDVVEKGVAVPSKGVLDSAQHKQESTKDARALFILQQAVTKSIFPRLMRANTSKGAWQILQLEFQD</sequence>
<evidence type="ECO:0008006" key="3">
    <source>
        <dbReference type="Google" id="ProtNLM"/>
    </source>
</evidence>
<evidence type="ECO:0000313" key="1">
    <source>
        <dbReference type="EMBL" id="KAG6658627.1"/>
    </source>
</evidence>
<dbReference type="PANTHER" id="PTHR35317:SF35">
    <property type="entry name" value="DUF4219 DOMAIN-CONTAINING PROTEIN"/>
    <property type="match status" value="1"/>
</dbReference>
<reference evidence="1" key="1">
    <citation type="submission" date="2020-12" db="EMBL/GenBank/DDBJ databases">
        <title>WGS assembly of Carya illinoinensis cv. Pawnee.</title>
        <authorList>
            <person name="Platts A."/>
            <person name="Shu S."/>
            <person name="Wright S."/>
            <person name="Barry K."/>
            <person name="Edger P."/>
            <person name="Pires J.C."/>
            <person name="Schmutz J."/>
        </authorList>
    </citation>
    <scope>NUCLEOTIDE SEQUENCE</scope>
    <source>
        <tissue evidence="1">Leaf</tissue>
    </source>
</reference>
<dbReference type="AlphaFoldDB" id="A0A8T1QVR4"/>
<dbReference type="Proteomes" id="UP000811609">
    <property type="component" value="Chromosome 4"/>
</dbReference>
<evidence type="ECO:0000313" key="2">
    <source>
        <dbReference type="Proteomes" id="UP000811609"/>
    </source>
</evidence>
<dbReference type="EMBL" id="CM031812">
    <property type="protein sequence ID" value="KAG6658627.1"/>
    <property type="molecule type" value="Genomic_DNA"/>
</dbReference>
<name>A0A8T1QVR4_CARIL</name>
<dbReference type="Pfam" id="PF14223">
    <property type="entry name" value="Retrotran_gag_2"/>
    <property type="match status" value="1"/>
</dbReference>
<accession>A0A8T1QVR4</accession>